<dbReference type="Proteomes" id="UP000075578">
    <property type="component" value="Unassembled WGS sequence"/>
</dbReference>
<accession>A0A150IRM0</accession>
<comment type="caution">
    <text evidence="1">The sequence shown here is derived from an EMBL/GenBank/DDBJ whole genome shotgun (WGS) entry which is preliminary data.</text>
</comment>
<dbReference type="EMBL" id="LNGD01000154">
    <property type="protein sequence ID" value="KYC47633.1"/>
    <property type="molecule type" value="Genomic_DNA"/>
</dbReference>
<evidence type="ECO:0000313" key="2">
    <source>
        <dbReference type="Proteomes" id="UP000075578"/>
    </source>
</evidence>
<dbReference type="AlphaFoldDB" id="A0A150IRM0"/>
<gene>
    <name evidence="1" type="ORF">AMQ74_01663</name>
</gene>
<evidence type="ECO:0000313" key="1">
    <source>
        <dbReference type="EMBL" id="KYC47633.1"/>
    </source>
</evidence>
<reference evidence="1 2" key="1">
    <citation type="journal article" date="2016" name="ISME J.">
        <title>Chasing the elusive Euryarchaeota class WSA2: genomes reveal a uniquely fastidious methyl-reducing methanogen.</title>
        <authorList>
            <person name="Nobu M.K."/>
            <person name="Narihiro T."/>
            <person name="Kuroda K."/>
            <person name="Mei R."/>
            <person name="Liu W.T."/>
        </authorList>
    </citation>
    <scope>NUCLEOTIDE SEQUENCE [LARGE SCALE GENOMIC DNA]</scope>
    <source>
        <strain evidence="1">U1lsi0528_Bin089</strain>
    </source>
</reference>
<sequence>MNAEDIKLVEFLDVMTRHHFLEDKGMEMIHPTLEQTFVRFMKEVVEKIEKEYQTEFTEIGTFSKLYDNISSNFFLKTIENNLNRYTIDLEGISKSIIRFNPTQMINLYNAFYIAIREISKSRKDGRNEKSVEVCKKLVFELDLVRPKEESQTIIISKEEFLKAKEGFERIHNSLSKTILPFI</sequence>
<name>A0A150IRM0_9EURY</name>
<organism evidence="1 2">
    <name type="scientific">Candidatus Methanofastidiosum methylothiophilum</name>
    <dbReference type="NCBI Taxonomy" id="1705564"/>
    <lineage>
        <taxon>Archaea</taxon>
        <taxon>Methanobacteriati</taxon>
        <taxon>Methanobacteriota</taxon>
        <taxon>Stenosarchaea group</taxon>
        <taxon>Candidatus Methanofastidiosia</taxon>
        <taxon>Candidatus Methanofastidiosales</taxon>
        <taxon>Candidatus Methanofastidiosaceae</taxon>
        <taxon>Candidatus Methanofastidiosum</taxon>
    </lineage>
</organism>
<protein>
    <submittedName>
        <fullName evidence="1">Uncharacterized protein</fullName>
    </submittedName>
</protein>
<proteinExistence type="predicted"/>